<organism evidence="1 2">
    <name type="scientific">Aplosporella prunicola CBS 121167</name>
    <dbReference type="NCBI Taxonomy" id="1176127"/>
    <lineage>
        <taxon>Eukaryota</taxon>
        <taxon>Fungi</taxon>
        <taxon>Dikarya</taxon>
        <taxon>Ascomycota</taxon>
        <taxon>Pezizomycotina</taxon>
        <taxon>Dothideomycetes</taxon>
        <taxon>Dothideomycetes incertae sedis</taxon>
        <taxon>Botryosphaeriales</taxon>
        <taxon>Aplosporellaceae</taxon>
        <taxon>Aplosporella</taxon>
    </lineage>
</organism>
<proteinExistence type="predicted"/>
<protein>
    <submittedName>
        <fullName evidence="1">Uncharacterized protein</fullName>
    </submittedName>
</protein>
<gene>
    <name evidence="1" type="ORF">K452DRAFT_235198</name>
</gene>
<dbReference type="SUPFAM" id="SSF56235">
    <property type="entry name" value="N-terminal nucleophile aminohydrolases (Ntn hydrolases)"/>
    <property type="match status" value="1"/>
</dbReference>
<evidence type="ECO:0000313" key="1">
    <source>
        <dbReference type="EMBL" id="KAF2137871.1"/>
    </source>
</evidence>
<dbReference type="AlphaFoldDB" id="A0A6A6B547"/>
<dbReference type="Proteomes" id="UP000799438">
    <property type="component" value="Unassembled WGS sequence"/>
</dbReference>
<keyword evidence="2" id="KW-1185">Reference proteome</keyword>
<sequence>MRRTSLSSEKDVKFILDTLVNSKYLTRFTFVSTPLTAYAGLSRLEYRGYDSASLAVDGNKRNEVFAFKEVGKVAKLKELIETGRLGKTSDEGSH</sequence>
<evidence type="ECO:0000313" key="2">
    <source>
        <dbReference type="Proteomes" id="UP000799438"/>
    </source>
</evidence>
<dbReference type="GeneID" id="54294908"/>
<reference evidence="1" key="1">
    <citation type="journal article" date="2020" name="Stud. Mycol.">
        <title>101 Dothideomycetes genomes: a test case for predicting lifestyles and emergence of pathogens.</title>
        <authorList>
            <person name="Haridas S."/>
            <person name="Albert R."/>
            <person name="Binder M."/>
            <person name="Bloem J."/>
            <person name="Labutti K."/>
            <person name="Salamov A."/>
            <person name="Andreopoulos B."/>
            <person name="Baker S."/>
            <person name="Barry K."/>
            <person name="Bills G."/>
            <person name="Bluhm B."/>
            <person name="Cannon C."/>
            <person name="Castanera R."/>
            <person name="Culley D."/>
            <person name="Daum C."/>
            <person name="Ezra D."/>
            <person name="Gonzalez J."/>
            <person name="Henrissat B."/>
            <person name="Kuo A."/>
            <person name="Liang C."/>
            <person name="Lipzen A."/>
            <person name="Lutzoni F."/>
            <person name="Magnuson J."/>
            <person name="Mondo S."/>
            <person name="Nolan M."/>
            <person name="Ohm R."/>
            <person name="Pangilinan J."/>
            <person name="Park H.-J."/>
            <person name="Ramirez L."/>
            <person name="Alfaro M."/>
            <person name="Sun H."/>
            <person name="Tritt A."/>
            <person name="Yoshinaga Y."/>
            <person name="Zwiers L.-H."/>
            <person name="Turgeon B."/>
            <person name="Goodwin S."/>
            <person name="Spatafora J."/>
            <person name="Crous P."/>
            <person name="Grigoriev I."/>
        </authorList>
    </citation>
    <scope>NUCLEOTIDE SEQUENCE</scope>
    <source>
        <strain evidence="1">CBS 121167</strain>
    </source>
</reference>
<dbReference type="InterPro" id="IPR029055">
    <property type="entry name" value="Ntn_hydrolases_N"/>
</dbReference>
<dbReference type="OrthoDB" id="15235at2759"/>
<dbReference type="RefSeq" id="XP_033393586.1">
    <property type="nucleotide sequence ID" value="XM_033537412.1"/>
</dbReference>
<accession>A0A6A6B547</accession>
<name>A0A6A6B547_9PEZI</name>
<dbReference type="Gene3D" id="3.60.20.10">
    <property type="entry name" value="Glutamine Phosphoribosylpyrophosphate, subunit 1, domain 1"/>
    <property type="match status" value="1"/>
</dbReference>
<dbReference type="EMBL" id="ML995499">
    <property type="protein sequence ID" value="KAF2137871.1"/>
    <property type="molecule type" value="Genomic_DNA"/>
</dbReference>